<sequence length="106" mass="11092">MPIYVIGLEVSLVRHGVTVRPRITGPDSGRADVFLVNPDAVGDDARVPDFVAGLTSLAPVLLLVPWPPPPTLDACLARGARGVIHRAADATTVLAAVRTVVESCEC</sequence>
<proteinExistence type="predicted"/>
<dbReference type="OrthoDB" id="3176919at2"/>
<accession>A0A7Z1B0U2</accession>
<dbReference type="RefSeq" id="WP_075131100.1">
    <property type="nucleotide sequence ID" value="NZ_MSIF01000001.1"/>
</dbReference>
<comment type="caution">
    <text evidence="1">The sequence shown here is derived from an EMBL/GenBank/DDBJ whole genome shotgun (WGS) entry which is preliminary data.</text>
</comment>
<evidence type="ECO:0000313" key="1">
    <source>
        <dbReference type="EMBL" id="OLF14153.1"/>
    </source>
</evidence>
<organism evidence="1 2">
    <name type="scientific">Actinophytocola xinjiangensis</name>
    <dbReference type="NCBI Taxonomy" id="485602"/>
    <lineage>
        <taxon>Bacteria</taxon>
        <taxon>Bacillati</taxon>
        <taxon>Actinomycetota</taxon>
        <taxon>Actinomycetes</taxon>
        <taxon>Pseudonocardiales</taxon>
        <taxon>Pseudonocardiaceae</taxon>
    </lineage>
</organism>
<gene>
    <name evidence="1" type="ORF">BLA60_03080</name>
</gene>
<protein>
    <recommendedName>
        <fullName evidence="3">Response regulatory domain-containing protein</fullName>
    </recommendedName>
</protein>
<evidence type="ECO:0008006" key="3">
    <source>
        <dbReference type="Google" id="ProtNLM"/>
    </source>
</evidence>
<reference evidence="1 2" key="1">
    <citation type="submission" date="2016-12" db="EMBL/GenBank/DDBJ databases">
        <title>The draft genome sequence of Actinophytocola xinjiangensis.</title>
        <authorList>
            <person name="Wang W."/>
            <person name="Yuan L."/>
        </authorList>
    </citation>
    <scope>NUCLEOTIDE SEQUENCE [LARGE SCALE GENOMIC DNA]</scope>
    <source>
        <strain evidence="1 2">CGMCC 4.4663</strain>
    </source>
</reference>
<name>A0A7Z1B0U2_9PSEU</name>
<dbReference type="Proteomes" id="UP000185696">
    <property type="component" value="Unassembled WGS sequence"/>
</dbReference>
<evidence type="ECO:0000313" key="2">
    <source>
        <dbReference type="Proteomes" id="UP000185696"/>
    </source>
</evidence>
<dbReference type="EMBL" id="MSIF01000001">
    <property type="protein sequence ID" value="OLF14153.1"/>
    <property type="molecule type" value="Genomic_DNA"/>
</dbReference>
<dbReference type="AlphaFoldDB" id="A0A7Z1B0U2"/>
<keyword evidence="2" id="KW-1185">Reference proteome</keyword>